<dbReference type="AlphaFoldDB" id="A0A9X2I6U1"/>
<dbReference type="Gene3D" id="3.40.50.150">
    <property type="entry name" value="Vaccinia Virus protein VP39"/>
    <property type="match status" value="1"/>
</dbReference>
<dbReference type="Proteomes" id="UP001155280">
    <property type="component" value="Unassembled WGS sequence"/>
</dbReference>
<keyword evidence="1" id="KW-0808">Transferase</keyword>
<evidence type="ECO:0000313" key="2">
    <source>
        <dbReference type="Proteomes" id="UP001155280"/>
    </source>
</evidence>
<dbReference type="EMBL" id="JANCNS010000001">
    <property type="protein sequence ID" value="MCP9198307.1"/>
    <property type="molecule type" value="Genomic_DNA"/>
</dbReference>
<gene>
    <name evidence="1" type="ORF">MKO06_00195</name>
</gene>
<name>A0A9X2I6U1_9FLAO</name>
<dbReference type="SUPFAM" id="SSF53335">
    <property type="entry name" value="S-adenosyl-L-methionine-dependent methyltransferases"/>
    <property type="match status" value="1"/>
</dbReference>
<keyword evidence="1" id="KW-0489">Methyltransferase</keyword>
<protein>
    <submittedName>
        <fullName evidence="1">Class I SAM-dependent methyltransferase</fullName>
    </submittedName>
</protein>
<evidence type="ECO:0000313" key="1">
    <source>
        <dbReference type="EMBL" id="MCP9198307.1"/>
    </source>
</evidence>
<dbReference type="GO" id="GO:0032259">
    <property type="term" value="P:methylation"/>
    <property type="evidence" value="ECO:0007669"/>
    <property type="project" value="UniProtKB-KW"/>
</dbReference>
<organism evidence="1 2">
    <name type="scientific">Christiangramia oceanisediminis</name>
    <dbReference type="NCBI Taxonomy" id="2920386"/>
    <lineage>
        <taxon>Bacteria</taxon>
        <taxon>Pseudomonadati</taxon>
        <taxon>Bacteroidota</taxon>
        <taxon>Flavobacteriia</taxon>
        <taxon>Flavobacteriales</taxon>
        <taxon>Flavobacteriaceae</taxon>
        <taxon>Christiangramia</taxon>
    </lineage>
</organism>
<dbReference type="RefSeq" id="WP_241550320.1">
    <property type="nucleotide sequence ID" value="NZ_JANCNS010000001.1"/>
</dbReference>
<dbReference type="GO" id="GO:0008168">
    <property type="term" value="F:methyltransferase activity"/>
    <property type="evidence" value="ECO:0007669"/>
    <property type="project" value="UniProtKB-KW"/>
</dbReference>
<dbReference type="InterPro" id="IPR029063">
    <property type="entry name" value="SAM-dependent_MTases_sf"/>
</dbReference>
<proteinExistence type="predicted"/>
<accession>A0A9X2I6U1</accession>
<keyword evidence="2" id="KW-1185">Reference proteome</keyword>
<comment type="caution">
    <text evidence="1">The sequence shown here is derived from an EMBL/GenBank/DDBJ whole genome shotgun (WGS) entry which is preliminary data.</text>
</comment>
<reference evidence="1" key="1">
    <citation type="submission" date="2022-07" db="EMBL/GenBank/DDBJ databases">
        <title>Gramela sediminis sp. nov., isolated from deep-sea sediment of the Indian Ocean.</title>
        <authorList>
            <person name="Shi H."/>
        </authorList>
    </citation>
    <scope>NUCLEOTIDE SEQUENCE</scope>
    <source>
        <strain evidence="1">GC03-9</strain>
    </source>
</reference>
<sequence>MTPIKDFTKRQHRKFTQAEGSQYIASEYAVLQIIKLIKKFQPKHILEVGVGIGTISDSIIKAGFGFQPIVYGIENNRFCLDQIPGNLGDSYGELRLFHGIHYLPRDIKFDLIVIDGKEEYLENLKDSISPRCILIIEGDRKDQVESLRFMFPKHKFAPMVSIKRNSKFSKKDPNEFQGGIKLIFINPNLEQLAFWFKTKVIMKLKYFKRDYFS</sequence>